<reference evidence="1 2" key="1">
    <citation type="submission" date="2018-07" db="EMBL/GenBank/DDBJ databases">
        <title>Exploring interactions and the metabolic potential of the ultra-small soil bacteria Hylemonella gracilis.</title>
        <authorList>
            <person name="Tyc O."/>
            <person name="Kulkarni P."/>
            <person name="Gawehns F."/>
            <person name="Hundscheid M."/>
            <person name="Zweers H."/>
            <person name="Garbeva P."/>
        </authorList>
    </citation>
    <scope>NUCLEOTIDE SEQUENCE [LARGE SCALE GENOMIC DNA]</scope>
    <source>
        <strain evidence="1 2">NS1</strain>
    </source>
</reference>
<dbReference type="EMBL" id="CP031395">
    <property type="protein sequence ID" value="QBK04501.1"/>
    <property type="molecule type" value="Genomic_DNA"/>
</dbReference>
<dbReference type="OrthoDB" id="8853911at2"/>
<organism evidence="1 2">
    <name type="scientific">Hylemonella gracilis</name>
    <dbReference type="NCBI Taxonomy" id="80880"/>
    <lineage>
        <taxon>Bacteria</taxon>
        <taxon>Pseudomonadati</taxon>
        <taxon>Pseudomonadota</taxon>
        <taxon>Betaproteobacteria</taxon>
        <taxon>Burkholderiales</taxon>
        <taxon>Comamonadaceae</taxon>
        <taxon>Hylemonella</taxon>
    </lineage>
</organism>
<accession>A0A4P6ULZ0</accession>
<proteinExistence type="predicted"/>
<evidence type="ECO:0000313" key="1">
    <source>
        <dbReference type="EMBL" id="QBK04501.1"/>
    </source>
</evidence>
<name>A0A4P6ULZ0_9BURK</name>
<dbReference type="KEGG" id="hgr:DW355_06610"/>
<evidence type="ECO:0000313" key="2">
    <source>
        <dbReference type="Proteomes" id="UP000292939"/>
    </source>
</evidence>
<dbReference type="RefSeq" id="WP_131278661.1">
    <property type="nucleotide sequence ID" value="NZ_CP031395.1"/>
</dbReference>
<sequence length="273" mass="30899">MAHEKLRIARTSQDVLIANVRGQVGESITTWVMLRHAMAQAATIRSTDPIKDIGNRELAYLDILVQKLKDELIANLAELGDEKVGRANFYFASVKIGSLTNETSKFSKFVISKQFRRKRNQEIAHREQPEQWFEDRPIYIGYQTVLRGLAMAVRLMKAFDRKHLGPASPYLWGEARKKRGQFLAPARAAYLLLPYLRLPSETRVRVALQEQAEGKVIWTEMKTTINGAPASILANKEWGLLLLGNRILPLDEYPLQSLDSVNFGPEATLPNDA</sequence>
<protein>
    <submittedName>
        <fullName evidence="1">Uncharacterized protein</fullName>
    </submittedName>
</protein>
<dbReference type="Proteomes" id="UP000292939">
    <property type="component" value="Chromosome"/>
</dbReference>
<dbReference type="AlphaFoldDB" id="A0A4P6ULZ0"/>
<gene>
    <name evidence="1" type="ORF">DW355_06610</name>
</gene>